<proteinExistence type="predicted"/>
<gene>
    <name evidence="2" type="ORF">H010_11196</name>
</gene>
<name>A0A9X4P420_9BURK</name>
<dbReference type="InterPro" id="IPR032710">
    <property type="entry name" value="NTF2-like_dom_sf"/>
</dbReference>
<dbReference type="Pfam" id="PF14534">
    <property type="entry name" value="DUF4440"/>
    <property type="match status" value="1"/>
</dbReference>
<organism evidence="2 3">
    <name type="scientific">Hydrogenophaga taeniospiralis CCUG 15921</name>
    <dbReference type="NCBI Taxonomy" id="1281780"/>
    <lineage>
        <taxon>Bacteria</taxon>
        <taxon>Pseudomonadati</taxon>
        <taxon>Pseudomonadota</taxon>
        <taxon>Betaproteobacteria</taxon>
        <taxon>Burkholderiales</taxon>
        <taxon>Comamonadaceae</taxon>
        <taxon>Hydrogenophaga</taxon>
    </lineage>
</organism>
<dbReference type="AlphaFoldDB" id="A0A9X4P420"/>
<keyword evidence="3" id="KW-1185">Reference proteome</keyword>
<sequence>MPTPPFNDPVQQDIWTTLRALNDAWTQGDPDDLARYFHRNMIAITATERERINGGAACVAGWKGFATSTRIHHWTEIDPVIHVYGDSAVVAYDFDMSFDMNGQTVHMGGRDMYFFVKEDGRWWAVADQYSAYPAT</sequence>
<feature type="domain" description="DUF4440" evidence="1">
    <location>
        <begin position="16"/>
        <end position="123"/>
    </location>
</feature>
<comment type="caution">
    <text evidence="2">The sequence shown here is derived from an EMBL/GenBank/DDBJ whole genome shotgun (WGS) entry which is preliminary data.</text>
</comment>
<evidence type="ECO:0000259" key="1">
    <source>
        <dbReference type="Pfam" id="PF14534"/>
    </source>
</evidence>
<accession>A0A9X4P420</accession>
<dbReference type="Proteomes" id="UP001152876">
    <property type="component" value="Unassembled WGS sequence"/>
</dbReference>
<evidence type="ECO:0000313" key="3">
    <source>
        <dbReference type="Proteomes" id="UP001152876"/>
    </source>
</evidence>
<dbReference type="SUPFAM" id="SSF54427">
    <property type="entry name" value="NTF2-like"/>
    <property type="match status" value="1"/>
</dbReference>
<dbReference type="RefSeq" id="WP_068166838.1">
    <property type="nucleotide sequence ID" value="NZ_AOGK01000008.1"/>
</dbReference>
<reference evidence="2" key="1">
    <citation type="submission" date="2013-01" db="EMBL/GenBank/DDBJ databases">
        <title>Genome draft of Hydrogenophaga taeniospiralis 2K1.</title>
        <authorList>
            <person name="Gomila M."/>
            <person name="Lalucat J."/>
        </authorList>
    </citation>
    <scope>NUCLEOTIDE SEQUENCE</scope>
    <source>
        <strain evidence="2">CCUG 15921</strain>
    </source>
</reference>
<protein>
    <recommendedName>
        <fullName evidence="1">DUF4440 domain-containing protein</fullName>
    </recommendedName>
</protein>
<evidence type="ECO:0000313" key="2">
    <source>
        <dbReference type="EMBL" id="MDG5975823.1"/>
    </source>
</evidence>
<dbReference type="EMBL" id="AOGK01000008">
    <property type="protein sequence ID" value="MDG5975823.1"/>
    <property type="molecule type" value="Genomic_DNA"/>
</dbReference>
<dbReference type="OrthoDB" id="9180566at2"/>
<dbReference type="Gene3D" id="3.10.450.50">
    <property type="match status" value="1"/>
</dbReference>
<dbReference type="InterPro" id="IPR027843">
    <property type="entry name" value="DUF4440"/>
</dbReference>